<gene>
    <name evidence="4" type="ORF">EM6_1418</name>
</gene>
<feature type="DNA-binding region" description="H-T-H motif" evidence="2">
    <location>
        <begin position="44"/>
        <end position="63"/>
    </location>
</feature>
<dbReference type="InterPro" id="IPR001647">
    <property type="entry name" value="HTH_TetR"/>
</dbReference>
<accession>A0A3G9G0I0</accession>
<reference evidence="5" key="1">
    <citation type="journal article" date="2017" name="Biotechnol. Biofuels">
        <title>Evaluation of environmental bacterial communities as a factor affecting the growth of duckweed Lemna minor.</title>
        <authorList>
            <person name="Ishizawa H."/>
            <person name="Kuroda M."/>
            <person name="Morikawa M."/>
            <person name="Ike M."/>
        </authorList>
    </citation>
    <scope>NUCLEOTIDE SEQUENCE [LARGE SCALE GENOMIC DNA]</scope>
    <source>
        <strain evidence="5">M6</strain>
    </source>
</reference>
<dbReference type="Pfam" id="PF00440">
    <property type="entry name" value="TetR_N"/>
    <property type="match status" value="1"/>
</dbReference>
<reference evidence="5" key="2">
    <citation type="journal article" date="2017" name="Plant Physiol. Biochem.">
        <title>Differential oxidative and antioxidative response of duckweed Lemna minor toward plant growth promoting/inhibiting bacteria.</title>
        <authorList>
            <person name="Ishizawa H."/>
            <person name="Kuroda M."/>
            <person name="Morikawa M."/>
            <person name="Ike M."/>
        </authorList>
    </citation>
    <scope>NUCLEOTIDE SEQUENCE [LARGE SCALE GENOMIC DNA]</scope>
    <source>
        <strain evidence="5">M6</strain>
    </source>
</reference>
<evidence type="ECO:0000313" key="5">
    <source>
        <dbReference type="Proteomes" id="UP000278756"/>
    </source>
</evidence>
<proteinExistence type="predicted"/>
<organism evidence="4 5">
    <name type="scientific">Asticcacaulis excentricus</name>
    <dbReference type="NCBI Taxonomy" id="78587"/>
    <lineage>
        <taxon>Bacteria</taxon>
        <taxon>Pseudomonadati</taxon>
        <taxon>Pseudomonadota</taxon>
        <taxon>Alphaproteobacteria</taxon>
        <taxon>Caulobacterales</taxon>
        <taxon>Caulobacteraceae</taxon>
        <taxon>Asticcacaulis</taxon>
    </lineage>
</organism>
<dbReference type="PANTHER" id="PTHR43479">
    <property type="entry name" value="ACREF/ENVCD OPERON REPRESSOR-RELATED"/>
    <property type="match status" value="1"/>
</dbReference>
<dbReference type="Gene3D" id="1.10.357.10">
    <property type="entry name" value="Tetracycline Repressor, domain 2"/>
    <property type="match status" value="1"/>
</dbReference>
<evidence type="ECO:0000313" key="4">
    <source>
        <dbReference type="EMBL" id="BBF80832.1"/>
    </source>
</evidence>
<evidence type="ECO:0000256" key="1">
    <source>
        <dbReference type="ARBA" id="ARBA00023125"/>
    </source>
</evidence>
<name>A0A3G9G0I0_9CAUL</name>
<dbReference type="AlphaFoldDB" id="A0A3G9G0I0"/>
<evidence type="ECO:0000256" key="2">
    <source>
        <dbReference type="PROSITE-ProRule" id="PRU00335"/>
    </source>
</evidence>
<dbReference type="Proteomes" id="UP000278756">
    <property type="component" value="Chromosome 1"/>
</dbReference>
<dbReference type="RefSeq" id="WP_126421443.1">
    <property type="nucleotide sequence ID" value="NZ_AP018827.1"/>
</dbReference>
<dbReference type="InterPro" id="IPR009057">
    <property type="entry name" value="Homeodomain-like_sf"/>
</dbReference>
<dbReference type="GO" id="GO:0003677">
    <property type="term" value="F:DNA binding"/>
    <property type="evidence" value="ECO:0007669"/>
    <property type="project" value="UniProtKB-UniRule"/>
</dbReference>
<dbReference type="SUPFAM" id="SSF46689">
    <property type="entry name" value="Homeodomain-like"/>
    <property type="match status" value="1"/>
</dbReference>
<protein>
    <submittedName>
        <fullName evidence="4">Transcriptional regulator, TetR family</fullName>
    </submittedName>
</protein>
<dbReference type="InterPro" id="IPR023772">
    <property type="entry name" value="DNA-bd_HTH_TetR-type_CS"/>
</dbReference>
<dbReference type="PROSITE" id="PS01081">
    <property type="entry name" value="HTH_TETR_1"/>
    <property type="match status" value="1"/>
</dbReference>
<dbReference type="EMBL" id="AP018827">
    <property type="protein sequence ID" value="BBF80832.1"/>
    <property type="molecule type" value="Genomic_DNA"/>
</dbReference>
<dbReference type="PRINTS" id="PR00455">
    <property type="entry name" value="HTHTETR"/>
</dbReference>
<dbReference type="PANTHER" id="PTHR43479:SF11">
    <property type="entry name" value="ACREF_ENVCD OPERON REPRESSOR-RELATED"/>
    <property type="match status" value="1"/>
</dbReference>
<sequence>MPPDTEPKAPPKDGLRERKRRETLQRITDVGMGLFLQKGYETTTLDEIAAAAGISRRTFFYYFKSKDDILLSLQNGMGEVIVAALKAETADKRPLDAVRDAVIAVCARFPADEMRAIDRLMRSIPAVQARKQASYVQHEDDLFRALRQRWPDPQRETGLRLVAMLSMGAIRLSFEALNRENGKRPIADLLHEAFAALKAEI</sequence>
<dbReference type="OrthoDB" id="9811084at2"/>
<dbReference type="Pfam" id="PF17754">
    <property type="entry name" value="TetR_C_14"/>
    <property type="match status" value="1"/>
</dbReference>
<dbReference type="Gene3D" id="1.10.10.60">
    <property type="entry name" value="Homeodomain-like"/>
    <property type="match status" value="1"/>
</dbReference>
<feature type="domain" description="HTH tetR-type" evidence="3">
    <location>
        <begin position="21"/>
        <end position="81"/>
    </location>
</feature>
<dbReference type="InterPro" id="IPR050624">
    <property type="entry name" value="HTH-type_Tx_Regulator"/>
</dbReference>
<evidence type="ECO:0000259" key="3">
    <source>
        <dbReference type="PROSITE" id="PS50977"/>
    </source>
</evidence>
<dbReference type="PROSITE" id="PS50977">
    <property type="entry name" value="HTH_TETR_2"/>
    <property type="match status" value="1"/>
</dbReference>
<keyword evidence="1 2" id="KW-0238">DNA-binding</keyword>
<dbReference type="InterPro" id="IPR041347">
    <property type="entry name" value="MftR_C"/>
</dbReference>